<dbReference type="EMBL" id="FMJC01000002">
    <property type="protein sequence ID" value="SCM72022.1"/>
    <property type="molecule type" value="Genomic_DNA"/>
</dbReference>
<dbReference type="AlphaFoldDB" id="A0A212L383"/>
<name>A0A212L383_9BACT</name>
<proteinExistence type="predicted"/>
<sequence>MPKTFEYARLRGEPALTGSGTLRTIAERIAPCEGLRYS</sequence>
<protein>
    <submittedName>
        <fullName evidence="1">Uncharacterized protein</fullName>
    </submittedName>
</protein>
<organism evidence="1">
    <name type="scientific">uncultured Desulfovibrio sp</name>
    <dbReference type="NCBI Taxonomy" id="167968"/>
    <lineage>
        <taxon>Bacteria</taxon>
        <taxon>Pseudomonadati</taxon>
        <taxon>Thermodesulfobacteriota</taxon>
        <taxon>Desulfovibrionia</taxon>
        <taxon>Desulfovibrionales</taxon>
        <taxon>Desulfovibrionaceae</taxon>
        <taxon>Desulfovibrio</taxon>
        <taxon>environmental samples</taxon>
    </lineage>
</organism>
<gene>
    <name evidence="1" type="ORF">KL86DES1_20349</name>
</gene>
<reference evidence="1" key="1">
    <citation type="submission" date="2016-08" db="EMBL/GenBank/DDBJ databases">
        <authorList>
            <person name="Seilhamer J.J."/>
        </authorList>
    </citation>
    <scope>NUCLEOTIDE SEQUENCE</scope>
    <source>
        <strain evidence="1">86-1</strain>
    </source>
</reference>
<evidence type="ECO:0000313" key="1">
    <source>
        <dbReference type="EMBL" id="SCM72022.1"/>
    </source>
</evidence>
<accession>A0A212L383</accession>